<evidence type="ECO:0000313" key="2">
    <source>
        <dbReference type="Proteomes" id="UP001152747"/>
    </source>
</evidence>
<name>A0A9P1N903_9PELO</name>
<organism evidence="1 2">
    <name type="scientific">Caenorhabditis angaria</name>
    <dbReference type="NCBI Taxonomy" id="860376"/>
    <lineage>
        <taxon>Eukaryota</taxon>
        <taxon>Metazoa</taxon>
        <taxon>Ecdysozoa</taxon>
        <taxon>Nematoda</taxon>
        <taxon>Chromadorea</taxon>
        <taxon>Rhabditida</taxon>
        <taxon>Rhabditina</taxon>
        <taxon>Rhabditomorpha</taxon>
        <taxon>Rhabditoidea</taxon>
        <taxon>Rhabditidae</taxon>
        <taxon>Peloderinae</taxon>
        <taxon>Caenorhabditis</taxon>
    </lineage>
</organism>
<proteinExistence type="predicted"/>
<keyword evidence="2" id="KW-1185">Reference proteome</keyword>
<dbReference type="EMBL" id="CANHGI010000006">
    <property type="protein sequence ID" value="CAI5455589.1"/>
    <property type="molecule type" value="Genomic_DNA"/>
</dbReference>
<comment type="caution">
    <text evidence="1">The sequence shown here is derived from an EMBL/GenBank/DDBJ whole genome shotgun (WGS) entry which is preliminary data.</text>
</comment>
<protein>
    <submittedName>
        <fullName evidence="1">Uncharacterized protein</fullName>
    </submittedName>
</protein>
<dbReference type="AlphaFoldDB" id="A0A9P1N903"/>
<reference evidence="1" key="1">
    <citation type="submission" date="2022-11" db="EMBL/GenBank/DDBJ databases">
        <authorList>
            <person name="Kikuchi T."/>
        </authorList>
    </citation>
    <scope>NUCLEOTIDE SEQUENCE</scope>
    <source>
        <strain evidence="1">PS1010</strain>
    </source>
</reference>
<accession>A0A9P1N903</accession>
<dbReference type="Proteomes" id="UP001152747">
    <property type="component" value="Unassembled WGS sequence"/>
</dbReference>
<gene>
    <name evidence="1" type="ORF">CAMP_LOCUS18226</name>
</gene>
<sequence length="89" mass="11050">MEFPLNDKEQKRVDRWLEDVNYVIKWLDGRRDQYSQMHSNVLKFKQELIDICTVWQYDVMQIKATKTINKWKKIIENQTFDQFRNCNVY</sequence>
<evidence type="ECO:0000313" key="1">
    <source>
        <dbReference type="EMBL" id="CAI5455589.1"/>
    </source>
</evidence>